<evidence type="ECO:0000256" key="2">
    <source>
        <dbReference type="ARBA" id="ARBA00022603"/>
    </source>
</evidence>
<keyword evidence="2" id="KW-0489">Methyltransferase</keyword>
<dbReference type="InterPro" id="IPR038601">
    <property type="entry name" value="MttB-like_sf"/>
</dbReference>
<evidence type="ECO:0000256" key="1">
    <source>
        <dbReference type="ARBA" id="ARBA00007137"/>
    </source>
</evidence>
<dbReference type="EMBL" id="JMKI01000054">
    <property type="protein sequence ID" value="KEJ91253.1"/>
    <property type="molecule type" value="Genomic_DNA"/>
</dbReference>
<dbReference type="STRING" id="2754.EH55_11930"/>
<dbReference type="GO" id="GO:0032259">
    <property type="term" value="P:methylation"/>
    <property type="evidence" value="ECO:0007669"/>
    <property type="project" value="UniProtKB-KW"/>
</dbReference>
<organism evidence="4 5">
    <name type="scientific">Synergistes jonesii</name>
    <dbReference type="NCBI Taxonomy" id="2754"/>
    <lineage>
        <taxon>Bacteria</taxon>
        <taxon>Thermotogati</taxon>
        <taxon>Synergistota</taxon>
        <taxon>Synergistia</taxon>
        <taxon>Synergistales</taxon>
        <taxon>Synergistaceae</taxon>
        <taxon>Synergistes</taxon>
    </lineage>
</organism>
<evidence type="ECO:0000256" key="3">
    <source>
        <dbReference type="ARBA" id="ARBA00022679"/>
    </source>
</evidence>
<gene>
    <name evidence="4" type="ORF">EH55_11930</name>
</gene>
<protein>
    <recommendedName>
        <fullName evidence="6">Trimethylamine methyltransferase</fullName>
    </recommendedName>
</protein>
<evidence type="ECO:0008006" key="6">
    <source>
        <dbReference type="Google" id="ProtNLM"/>
    </source>
</evidence>
<dbReference type="Proteomes" id="UP000027665">
    <property type="component" value="Unassembled WGS sequence"/>
</dbReference>
<keyword evidence="5" id="KW-1185">Reference proteome</keyword>
<proteinExistence type="inferred from homology"/>
<accession>A0A073ILP9</accession>
<keyword evidence="3" id="KW-0808">Transferase</keyword>
<dbReference type="GO" id="GO:0015948">
    <property type="term" value="P:methanogenesis"/>
    <property type="evidence" value="ECO:0007669"/>
    <property type="project" value="InterPro"/>
</dbReference>
<evidence type="ECO:0000313" key="5">
    <source>
        <dbReference type="Proteomes" id="UP000027665"/>
    </source>
</evidence>
<dbReference type="OrthoDB" id="5418352at2"/>
<sequence length="475" mass="52367">MAICNANPEIWRQLQPRQKDEIYDVSLRILREIGVRVGSASARKRLGSNGARVCGEVVYITDEMVSSALKTSPSVFKIYRTTGEEAMLLDGRSVYFGSGTDSVKYLDPFNGGITPCNRESVLVMSMLTEMLPNIDFIDAVGMISDIDTRLGSRFAFSIALANTTKVLNFCADTAESYKDIIQLAADFSGGSENLKKKPFLFGYSEPVSPLFHSGDGCDKLDVCARAGVPVVYMPYCMRGGTAPITFGGAMVQSMAEILSGLVIHQSCVPGAPFIMGCMPSVFDMKTTVGAYGAAEFHHGVLVSSEMADYFGLPFYGTGGTTDAGTLDFQAGAESMMCFMSSMAGKINFVHDVGTLCHNVVLSPEFLVMCNDMIDNLRIFKQKINFNYEDYRFELIRETGPSGHYLTHDDTLTNFKKIKYSKFFTRDVSYETPNNMAEKLRKETQKLIKNFVPPSYSEAQIEAIKSAEKCWRKSAS</sequence>
<dbReference type="InterPro" id="IPR010426">
    <property type="entry name" value="MTTB_MeTrfase"/>
</dbReference>
<dbReference type="GO" id="GO:0008168">
    <property type="term" value="F:methyltransferase activity"/>
    <property type="evidence" value="ECO:0007669"/>
    <property type="project" value="UniProtKB-KW"/>
</dbReference>
<dbReference type="Pfam" id="PF06253">
    <property type="entry name" value="MTTB"/>
    <property type="match status" value="1"/>
</dbReference>
<dbReference type="Gene3D" id="3.20.20.480">
    <property type="entry name" value="Trimethylamine methyltransferase-like"/>
    <property type="match status" value="1"/>
</dbReference>
<dbReference type="GeneID" id="90984681"/>
<dbReference type="RefSeq" id="WP_051682917.1">
    <property type="nucleotide sequence ID" value="NZ_JMKI01000054.1"/>
</dbReference>
<dbReference type="AlphaFoldDB" id="A0A073ILP9"/>
<reference evidence="4 5" key="1">
    <citation type="submission" date="2014-04" db="EMBL/GenBank/DDBJ databases">
        <title>Draft Genome Sequence of Synergistes jonesii.</title>
        <authorList>
            <person name="Coil D.A."/>
            <person name="Eisen J.A."/>
            <person name="Holland-Moritz H.E."/>
        </authorList>
    </citation>
    <scope>NUCLEOTIDE SEQUENCE [LARGE SCALE GENOMIC DNA]</scope>
    <source>
        <strain evidence="4 5">78-1</strain>
    </source>
</reference>
<comment type="caution">
    <text evidence="4">The sequence shown here is derived from an EMBL/GenBank/DDBJ whole genome shotgun (WGS) entry which is preliminary data.</text>
</comment>
<name>A0A073ILP9_9BACT</name>
<dbReference type="eggNOG" id="COG5598">
    <property type="taxonomic scope" value="Bacteria"/>
</dbReference>
<comment type="similarity">
    <text evidence="1">Belongs to the trimethylamine methyltransferase family.</text>
</comment>
<evidence type="ECO:0000313" key="4">
    <source>
        <dbReference type="EMBL" id="KEJ91253.1"/>
    </source>
</evidence>